<keyword evidence="2" id="KW-1185">Reference proteome</keyword>
<name>A0A833QFH7_9POAL</name>
<dbReference type="EMBL" id="SWLB01000024">
    <property type="protein sequence ID" value="KAF3322728.1"/>
    <property type="molecule type" value="Genomic_DNA"/>
</dbReference>
<gene>
    <name evidence="1" type="ORF">FCM35_KLT12717</name>
</gene>
<reference evidence="1" key="1">
    <citation type="submission" date="2020-01" db="EMBL/GenBank/DDBJ databases">
        <title>Genome sequence of Kobresia littledalei, the first chromosome-level genome in the family Cyperaceae.</title>
        <authorList>
            <person name="Qu G."/>
        </authorList>
    </citation>
    <scope>NUCLEOTIDE SEQUENCE</scope>
    <source>
        <strain evidence="1">C.B.Clarke</strain>
        <tissue evidence="1">Leaf</tissue>
    </source>
</reference>
<accession>A0A833QFH7</accession>
<evidence type="ECO:0000313" key="1">
    <source>
        <dbReference type="EMBL" id="KAF3322728.1"/>
    </source>
</evidence>
<sequence length="102" mass="10762">MLFSGAKPYAKATQVLKQSISAYAPSAPLSLASGAGLAVTAPDSDPLFTISISATILSLPFYRATCQIAAETVKEQLKEHSYVGTVTNLRQLNLLPVAVPNR</sequence>
<dbReference type="AlphaFoldDB" id="A0A833QFH7"/>
<proteinExistence type="predicted"/>
<protein>
    <submittedName>
        <fullName evidence="1">Uncharacterized protein</fullName>
    </submittedName>
</protein>
<dbReference type="Proteomes" id="UP000623129">
    <property type="component" value="Unassembled WGS sequence"/>
</dbReference>
<comment type="caution">
    <text evidence="1">The sequence shown here is derived from an EMBL/GenBank/DDBJ whole genome shotgun (WGS) entry which is preliminary data.</text>
</comment>
<organism evidence="1 2">
    <name type="scientific">Carex littledalei</name>
    <dbReference type="NCBI Taxonomy" id="544730"/>
    <lineage>
        <taxon>Eukaryota</taxon>
        <taxon>Viridiplantae</taxon>
        <taxon>Streptophyta</taxon>
        <taxon>Embryophyta</taxon>
        <taxon>Tracheophyta</taxon>
        <taxon>Spermatophyta</taxon>
        <taxon>Magnoliopsida</taxon>
        <taxon>Liliopsida</taxon>
        <taxon>Poales</taxon>
        <taxon>Cyperaceae</taxon>
        <taxon>Cyperoideae</taxon>
        <taxon>Cariceae</taxon>
        <taxon>Carex</taxon>
        <taxon>Carex subgen. Euthyceras</taxon>
    </lineage>
</organism>
<evidence type="ECO:0000313" key="2">
    <source>
        <dbReference type="Proteomes" id="UP000623129"/>
    </source>
</evidence>